<evidence type="ECO:0000313" key="3">
    <source>
        <dbReference type="EMBL" id="KAL3845146.1"/>
    </source>
</evidence>
<dbReference type="AlphaFoldDB" id="A0ABD3U8L1"/>
<feature type="coiled-coil region" evidence="1">
    <location>
        <begin position="461"/>
        <end position="488"/>
    </location>
</feature>
<feature type="coiled-coil region" evidence="1">
    <location>
        <begin position="398"/>
        <end position="432"/>
    </location>
</feature>
<feature type="compositionally biased region" description="Basic and acidic residues" evidence="2">
    <location>
        <begin position="573"/>
        <end position="586"/>
    </location>
</feature>
<protein>
    <submittedName>
        <fullName evidence="3">Uncharacterized protein</fullName>
    </submittedName>
</protein>
<accession>A0ABD3U8L1</accession>
<proteinExistence type="predicted"/>
<reference evidence="3 4" key="1">
    <citation type="submission" date="2024-12" db="EMBL/GenBank/DDBJ databases">
        <title>The unique morphological basis and parallel evolutionary history of personate flowers in Penstemon.</title>
        <authorList>
            <person name="Depatie T.H."/>
            <person name="Wessinger C.A."/>
        </authorList>
    </citation>
    <scope>NUCLEOTIDE SEQUENCE [LARGE SCALE GENOMIC DNA]</scope>
    <source>
        <strain evidence="3">WTNN_2</strain>
        <tissue evidence="3">Leaf</tissue>
    </source>
</reference>
<sequence length="638" mass="72948">MSRSKSRSGSIDIGHKNHYSSVFSRTFSASKLCRGDDLGSQIDLNALKSNDKKPPKVSNSSENRINQVITMQQRMEELEEELKRTNERLSLSEIEKNRVIDQLGAANMKIDESLSSKKELEHLKLLLSNSREESKIKDKKIENLESELGKVRKFELDLAEKDALMDKLKEDLRTMKEKEKDTMALLSENKRRIQELEAQIEREKQAESKMVDSLVIQTKQLEATKIELEESKVEISSFRDKIESSSKDNGNLKEEEIRNLKFELQMAQERETKASSEAKSLLEELGLLKNELKLAIEAEEKSTKAMEDLALALTEVATEANLAKEKVVSTQIELEHVTEEAEQLKAMVRATEERYQKLFDEAKKEADLYKNTTGRLRLEAEETLLAWNGKEMGFVSCIKQAEEERAIIQHENKKLVESLKAAENMTRAAREETYKLRDILKQAVNEANASKAAAGIARDENSQLKDCLAEKEETLHFLSRENERLRINEAAAHENVKEFKKLLSKTKDNEQNGIPSSPEGHKIKVMNKTFSFNTEDLKFMNEVEDESEKVLDEDPMKAEALKGSIFDANAETPKSEAHTPKSRYSEDYNDQLDSEQYDDSDSDRNSSHKGVRTMFRRVGDLLMIRRSSVQRKETISNA</sequence>
<feature type="coiled-coil region" evidence="1">
    <location>
        <begin position="127"/>
        <end position="302"/>
    </location>
</feature>
<keyword evidence="1" id="KW-0175">Coiled coil</keyword>
<gene>
    <name evidence="3" type="ORF">ACJIZ3_002549</name>
</gene>
<feature type="compositionally biased region" description="Acidic residues" evidence="2">
    <location>
        <begin position="587"/>
        <end position="601"/>
    </location>
</feature>
<feature type="region of interest" description="Disordered" evidence="2">
    <location>
        <begin position="564"/>
        <end position="611"/>
    </location>
</feature>
<organism evidence="3 4">
    <name type="scientific">Penstemon smallii</name>
    <dbReference type="NCBI Taxonomy" id="265156"/>
    <lineage>
        <taxon>Eukaryota</taxon>
        <taxon>Viridiplantae</taxon>
        <taxon>Streptophyta</taxon>
        <taxon>Embryophyta</taxon>
        <taxon>Tracheophyta</taxon>
        <taxon>Spermatophyta</taxon>
        <taxon>Magnoliopsida</taxon>
        <taxon>eudicotyledons</taxon>
        <taxon>Gunneridae</taxon>
        <taxon>Pentapetalae</taxon>
        <taxon>asterids</taxon>
        <taxon>lamiids</taxon>
        <taxon>Lamiales</taxon>
        <taxon>Plantaginaceae</taxon>
        <taxon>Cheloneae</taxon>
        <taxon>Penstemon</taxon>
    </lineage>
</organism>
<dbReference type="Proteomes" id="UP001634393">
    <property type="component" value="Unassembled WGS sequence"/>
</dbReference>
<dbReference type="PANTHER" id="PTHR35164">
    <property type="entry name" value="EXPRESSED PROTEIN"/>
    <property type="match status" value="1"/>
</dbReference>
<dbReference type="PANTHER" id="PTHR35164:SF9">
    <property type="entry name" value="EXPRESSED PROTEIN"/>
    <property type="match status" value="1"/>
</dbReference>
<keyword evidence="4" id="KW-1185">Reference proteome</keyword>
<dbReference type="EMBL" id="JBJXBP010000002">
    <property type="protein sequence ID" value="KAL3845146.1"/>
    <property type="molecule type" value="Genomic_DNA"/>
</dbReference>
<feature type="coiled-coil region" evidence="1">
    <location>
        <begin position="327"/>
        <end position="372"/>
    </location>
</feature>
<evidence type="ECO:0000256" key="1">
    <source>
        <dbReference type="SAM" id="Coils"/>
    </source>
</evidence>
<comment type="caution">
    <text evidence="3">The sequence shown here is derived from an EMBL/GenBank/DDBJ whole genome shotgun (WGS) entry which is preliminary data.</text>
</comment>
<evidence type="ECO:0000256" key="2">
    <source>
        <dbReference type="SAM" id="MobiDB-lite"/>
    </source>
</evidence>
<evidence type="ECO:0000313" key="4">
    <source>
        <dbReference type="Proteomes" id="UP001634393"/>
    </source>
</evidence>
<name>A0ABD3U8L1_9LAMI</name>
<feature type="coiled-coil region" evidence="1">
    <location>
        <begin position="61"/>
        <end position="95"/>
    </location>
</feature>